<sequence length="814" mass="88484">MCPRVELPSRGIIDAVRPLQVTSNASRVMVASRRTSVGERMGALKRETIFMGVFAAFALAAAVCGAVQLPGASPQSWTLVITVIVGVIICSPLQFNVGRDASFPLVGVSIVMLTIPPFEQRPWLSVCVWIIGLGISQLLIRRIALHALYLTGLSGAAAAGFMLIRVWLEAFGVWEGVAFLSGTALYYGIFVLGELARRSLQQADANVLARSAPLSFGRLALVTLAVTTASILMRSIDRNLIPWLEQNSELTRSPFVVLFTALMCYVLAQRLRAIEGKRRLDAVVASAVELPQESGAKLALALQNRACDLVRASHAEVRDTAPERGEIGARVVLQPGCEQFLIATRKVGGTAFSREDDRALASLAHLASEAARIQHEVNSLERRANTDPLTGLPNYGAFQKALVHANEFRLYHEGIALLFIDLDNFKRLNDTHGHRTGDELLREVARRLERTAGGGDFVSRVGGDEFVVILAGLVSIEHAKESAERIIAAVSERVSLEGEDIRPAVSAGLAFSHHRELDAQTLVEDADRTMLQAKRSRHENGASGGGSSVSVSSRRSTRTNDIVARAIQSQRLNLAFQPIVRLDTSRVWGFEALVRYVDPELGPISPPSLVARAKSLGLMNELTCQVISKALTTATEFVRINPELDTITVNLELTQISEDQLGPFIREAAAAHPEVKLCIELNERSLRDVTDELRRDAERLQRAGIIIALDDYGSDDSSVGALVHFPMNILKIDKSLISNLDDVRQREVVKALQGFGDSLGRTTVVEGVEDAQMAAVLAELGVSNAQGYFYGRPISAALTIARIRRWGTQAVTTA</sequence>
<keyword evidence="2" id="KW-0812">Transmembrane</keyword>
<dbReference type="Gene3D" id="3.20.20.450">
    <property type="entry name" value="EAL domain"/>
    <property type="match status" value="1"/>
</dbReference>
<dbReference type="NCBIfam" id="TIGR00254">
    <property type="entry name" value="GGDEF"/>
    <property type="match status" value="1"/>
</dbReference>
<dbReference type="PROSITE" id="PS50883">
    <property type="entry name" value="EAL"/>
    <property type="match status" value="1"/>
</dbReference>
<keyword evidence="6" id="KW-1185">Reference proteome</keyword>
<dbReference type="InterPro" id="IPR035919">
    <property type="entry name" value="EAL_sf"/>
</dbReference>
<dbReference type="SUPFAM" id="SSF141868">
    <property type="entry name" value="EAL domain-like"/>
    <property type="match status" value="1"/>
</dbReference>
<organism evidence="5 6">
    <name type="scientific">Leucobacter chromiireducens subsp. chromiireducens</name>
    <dbReference type="NCBI Taxonomy" id="660067"/>
    <lineage>
        <taxon>Bacteria</taxon>
        <taxon>Bacillati</taxon>
        <taxon>Actinomycetota</taxon>
        <taxon>Actinomycetes</taxon>
        <taxon>Micrococcales</taxon>
        <taxon>Microbacteriaceae</taxon>
        <taxon>Leucobacter</taxon>
    </lineage>
</organism>
<name>A0ABS1SRP5_9MICO</name>
<feature type="region of interest" description="Disordered" evidence="1">
    <location>
        <begin position="534"/>
        <end position="556"/>
    </location>
</feature>
<dbReference type="CDD" id="cd01948">
    <property type="entry name" value="EAL"/>
    <property type="match status" value="1"/>
</dbReference>
<dbReference type="EMBL" id="QYAD01000005">
    <property type="protein sequence ID" value="MBL3690824.1"/>
    <property type="molecule type" value="Genomic_DNA"/>
</dbReference>
<comment type="caution">
    <text evidence="5">The sequence shown here is derived from an EMBL/GenBank/DDBJ whole genome shotgun (WGS) entry which is preliminary data.</text>
</comment>
<dbReference type="PANTHER" id="PTHR44757">
    <property type="entry name" value="DIGUANYLATE CYCLASE DGCP"/>
    <property type="match status" value="1"/>
</dbReference>
<proteinExistence type="predicted"/>
<evidence type="ECO:0000313" key="6">
    <source>
        <dbReference type="Proteomes" id="UP001646141"/>
    </source>
</evidence>
<dbReference type="Gene3D" id="3.30.70.270">
    <property type="match status" value="1"/>
</dbReference>
<evidence type="ECO:0000313" key="5">
    <source>
        <dbReference type="EMBL" id="MBL3690824.1"/>
    </source>
</evidence>
<dbReference type="InterPro" id="IPR001633">
    <property type="entry name" value="EAL_dom"/>
</dbReference>
<dbReference type="Pfam" id="PF00563">
    <property type="entry name" value="EAL"/>
    <property type="match status" value="1"/>
</dbReference>
<evidence type="ECO:0000256" key="1">
    <source>
        <dbReference type="SAM" id="MobiDB-lite"/>
    </source>
</evidence>
<dbReference type="Proteomes" id="UP001646141">
    <property type="component" value="Unassembled WGS sequence"/>
</dbReference>
<feature type="domain" description="EAL" evidence="3">
    <location>
        <begin position="556"/>
        <end position="807"/>
    </location>
</feature>
<feature type="domain" description="GGDEF" evidence="4">
    <location>
        <begin position="413"/>
        <end position="554"/>
    </location>
</feature>
<feature type="transmembrane region" description="Helical" evidence="2">
    <location>
        <begin position="174"/>
        <end position="195"/>
    </location>
</feature>
<evidence type="ECO:0000256" key="2">
    <source>
        <dbReference type="SAM" id="Phobius"/>
    </source>
</evidence>
<dbReference type="SMART" id="SM00052">
    <property type="entry name" value="EAL"/>
    <property type="match status" value="1"/>
</dbReference>
<evidence type="ECO:0000259" key="4">
    <source>
        <dbReference type="PROSITE" id="PS50887"/>
    </source>
</evidence>
<dbReference type="PANTHER" id="PTHR44757:SF2">
    <property type="entry name" value="BIOFILM ARCHITECTURE MAINTENANCE PROTEIN MBAA"/>
    <property type="match status" value="1"/>
</dbReference>
<feature type="transmembrane region" description="Helical" evidence="2">
    <location>
        <begin position="101"/>
        <end position="117"/>
    </location>
</feature>
<accession>A0ABS1SRP5</accession>
<feature type="transmembrane region" description="Helical" evidence="2">
    <location>
        <begin position="123"/>
        <end position="140"/>
    </location>
</feature>
<feature type="transmembrane region" description="Helical" evidence="2">
    <location>
        <begin position="75"/>
        <end position="94"/>
    </location>
</feature>
<reference evidence="5 6" key="1">
    <citation type="submission" date="2018-09" db="EMBL/GenBank/DDBJ databases">
        <title>Comparative genomics of Leucobacter spp.</title>
        <authorList>
            <person name="Reis A.C."/>
            <person name="Kolvenbach B.A."/>
            <person name="Corvini P.F.X."/>
            <person name="Nunes O.C."/>
        </authorList>
    </citation>
    <scope>NUCLEOTIDE SEQUENCE [LARGE SCALE GENOMIC DNA]</scope>
    <source>
        <strain evidence="5 6">L-1</strain>
    </source>
</reference>
<keyword evidence="2" id="KW-0472">Membrane</keyword>
<dbReference type="Pfam" id="PF00990">
    <property type="entry name" value="GGDEF"/>
    <property type="match status" value="1"/>
</dbReference>
<dbReference type="SMART" id="SM00267">
    <property type="entry name" value="GGDEF"/>
    <property type="match status" value="1"/>
</dbReference>
<dbReference type="InterPro" id="IPR052155">
    <property type="entry name" value="Biofilm_reg_signaling"/>
</dbReference>
<dbReference type="InterPro" id="IPR000160">
    <property type="entry name" value="GGDEF_dom"/>
</dbReference>
<dbReference type="SUPFAM" id="SSF55073">
    <property type="entry name" value="Nucleotide cyclase"/>
    <property type="match status" value="1"/>
</dbReference>
<dbReference type="CDD" id="cd01949">
    <property type="entry name" value="GGDEF"/>
    <property type="match status" value="1"/>
</dbReference>
<feature type="transmembrane region" description="Helical" evidence="2">
    <location>
        <begin position="49"/>
        <end position="69"/>
    </location>
</feature>
<feature type="transmembrane region" description="Helical" evidence="2">
    <location>
        <begin position="147"/>
        <end position="168"/>
    </location>
</feature>
<evidence type="ECO:0000259" key="3">
    <source>
        <dbReference type="PROSITE" id="PS50883"/>
    </source>
</evidence>
<dbReference type="InterPro" id="IPR043128">
    <property type="entry name" value="Rev_trsase/Diguanyl_cyclase"/>
</dbReference>
<feature type="transmembrane region" description="Helical" evidence="2">
    <location>
        <begin position="216"/>
        <end position="233"/>
    </location>
</feature>
<gene>
    <name evidence="5" type="ORF">D3226_12810</name>
</gene>
<protein>
    <submittedName>
        <fullName evidence="5">Bifunctional diguanylate cyclase/phosphodiesterase</fullName>
    </submittedName>
</protein>
<dbReference type="PROSITE" id="PS50887">
    <property type="entry name" value="GGDEF"/>
    <property type="match status" value="1"/>
</dbReference>
<dbReference type="InterPro" id="IPR029787">
    <property type="entry name" value="Nucleotide_cyclase"/>
</dbReference>
<keyword evidence="2" id="KW-1133">Transmembrane helix</keyword>